<evidence type="ECO:0000313" key="8">
    <source>
        <dbReference type="EMBL" id="MEF3079478.1"/>
    </source>
</evidence>
<evidence type="ECO:0000256" key="1">
    <source>
        <dbReference type="ARBA" id="ARBA00004191"/>
    </source>
</evidence>
<feature type="compositionally biased region" description="Basic and acidic residues" evidence="6">
    <location>
        <begin position="459"/>
        <end position="474"/>
    </location>
</feature>
<dbReference type="NCBIfam" id="TIGR04131">
    <property type="entry name" value="Bac_Flav_CTERM"/>
    <property type="match status" value="1"/>
</dbReference>
<dbReference type="PANTHER" id="PTHR31018:SF3">
    <property type="entry name" value="RECEPTOR PROTEIN-TYROSINE KINASE"/>
    <property type="match status" value="1"/>
</dbReference>
<evidence type="ECO:0000256" key="2">
    <source>
        <dbReference type="ARBA" id="ARBA00022512"/>
    </source>
</evidence>
<proteinExistence type="predicted"/>
<feature type="domain" description="Receptor L-domain" evidence="7">
    <location>
        <begin position="321"/>
        <end position="426"/>
    </location>
</feature>
<dbReference type="InterPro" id="IPR036941">
    <property type="entry name" value="Rcpt_L-dom_sf"/>
</dbReference>
<evidence type="ECO:0000256" key="5">
    <source>
        <dbReference type="ARBA" id="ARBA00023180"/>
    </source>
</evidence>
<keyword evidence="5" id="KW-0325">Glycoprotein</keyword>
<evidence type="ECO:0000256" key="3">
    <source>
        <dbReference type="ARBA" id="ARBA00022525"/>
    </source>
</evidence>
<feature type="compositionally biased region" description="Acidic residues" evidence="6">
    <location>
        <begin position="439"/>
        <end position="458"/>
    </location>
</feature>
<dbReference type="EMBL" id="JAZHOU010000003">
    <property type="protein sequence ID" value="MEF3079478.1"/>
    <property type="molecule type" value="Genomic_DNA"/>
</dbReference>
<evidence type="ECO:0000259" key="7">
    <source>
        <dbReference type="Pfam" id="PF01030"/>
    </source>
</evidence>
<evidence type="ECO:0000256" key="4">
    <source>
        <dbReference type="ARBA" id="ARBA00022729"/>
    </source>
</evidence>
<organism evidence="8 9">
    <name type="scientific">Winogradskyella poriferorum</name>
    <dbReference type="NCBI Taxonomy" id="307627"/>
    <lineage>
        <taxon>Bacteria</taxon>
        <taxon>Pseudomonadati</taxon>
        <taxon>Bacteroidota</taxon>
        <taxon>Flavobacteriia</taxon>
        <taxon>Flavobacteriales</taxon>
        <taxon>Flavobacteriaceae</taxon>
        <taxon>Winogradskyella</taxon>
    </lineage>
</organism>
<gene>
    <name evidence="8" type="ORF">V1468_10705</name>
</gene>
<keyword evidence="2" id="KW-0134">Cell wall</keyword>
<sequence length="1083" mass="116075">MSIIARVSYTYIFFLLLFLQSLYSQCPSGDVILESQAQMNDFTTNFPNCVNIEGDLIIGFGVTDISNLPPVQTVGGSLRISSPNINSIAVFDNLESVGVDLQIFDTSELTEIIGFDALMTVGGDLVIEDNNIGVTGLERIEGFSNLTNISGNLNIDSNLVLTEVIGFENLNFIGRSLAFNNHNSLALIPEFNSLNTIGNSLFFTSNDVLESVSGFSSLETIGELADQVDNRVFYVWNNTNLISLTGFENLEIIDGFIDFSGLNLSVITDFPSLTTVNDGFEISNTSLETLSGFNSLTNIGDWFILTGNNSLIDLNGFNSLTQIGGVVQIITNDSLESIIGFNQLTIVGGLFQINVNPSLTSLDGLESLIQVAGPNFINDFSFLITDNVSLTDCSAICNLLVSDGITGFVDISGNPSMCSSREEIEQDCVPDFDNDGILNDDDLDDDNDGILDEVEQDGDENRDTDSDGYPDHMDYDSDNDGCFDVIESGFTDNDQNGTLGTLPDNVDANGLIIGELNGYSTPLDINSNSVLDFQEFSIFSAGENANLEICINSGLVNLFDSLNGSPDSGGTWSPILSSGSGIFNPLVDSSGTYTYTIDNGLCGTSSSEVNVSVYELPNAGENGILELCESDGAVDLINYLNGIPDLGGIWSPSLSSGSGMFDPSVDVSGTYIYTVESEFCESSTAEVNVIVSDSPNSGEDGVLEICINSGLVNLFDSLNGSPDSGGTWSPILSSGSGIFNPLVDSSGTYTYTIDNGLCGTSSSEVNVSVYELPNAGENGILELCESDSSVDLINYLNGIPDPGGIWSPSLSSGSGIFNPSVDISGTYIYTVESVFCGSSTAEVNVIVNDSPNSGEDGILEICINSGLVNLFDSLNGSPDSGGTWSPILSSGSGIFNPLVDSSGTYTYTIDNGLCGMSFSEVEVTVTQFTPITSYEIIIVELSLNNSIEVLIDSNLEYQFSLDGLNYQNSNVFNNLIGGDYTVYVKEVNGCGILEELVTIIDYPKYFTPNGDNNNDFWGLRGNTDRLYSVFIYDRYGKLLKSITQNGGVWDGKYNGQDMPANDYWFEIVFEDGQSKSGHFSLKR</sequence>
<evidence type="ECO:0000313" key="9">
    <source>
        <dbReference type="Proteomes" id="UP001356704"/>
    </source>
</evidence>
<accession>A0ABU7W7L2</accession>
<dbReference type="InterPro" id="IPR026341">
    <property type="entry name" value="T9SS_type_B"/>
</dbReference>
<comment type="subcellular location">
    <subcellularLocation>
        <location evidence="1">Secreted</location>
        <location evidence="1">Cell wall</location>
    </subcellularLocation>
</comment>
<keyword evidence="9" id="KW-1185">Reference proteome</keyword>
<dbReference type="InterPro" id="IPR000494">
    <property type="entry name" value="Rcpt_L-dom"/>
</dbReference>
<protein>
    <submittedName>
        <fullName evidence="8">T9SS type B sorting domain-containing protein</fullName>
    </submittedName>
</protein>
<keyword evidence="3" id="KW-0964">Secreted</keyword>
<evidence type="ECO:0000256" key="6">
    <source>
        <dbReference type="SAM" id="MobiDB-lite"/>
    </source>
</evidence>
<keyword evidence="4" id="KW-0732">Signal</keyword>
<name>A0ABU7W7L2_9FLAO</name>
<dbReference type="PANTHER" id="PTHR31018">
    <property type="entry name" value="SPORULATION-SPECIFIC PROTEIN-RELATED"/>
    <property type="match status" value="1"/>
</dbReference>
<dbReference type="Gene3D" id="3.80.20.20">
    <property type="entry name" value="Receptor L-domain"/>
    <property type="match status" value="3"/>
</dbReference>
<feature type="region of interest" description="Disordered" evidence="6">
    <location>
        <begin position="439"/>
        <end position="474"/>
    </location>
</feature>
<dbReference type="RefSeq" id="WP_331810236.1">
    <property type="nucleotide sequence ID" value="NZ_JAZHOU010000003.1"/>
</dbReference>
<dbReference type="InterPro" id="IPR051648">
    <property type="entry name" value="CWI-Assembly_Regulator"/>
</dbReference>
<dbReference type="SUPFAM" id="SSF52058">
    <property type="entry name" value="L domain-like"/>
    <property type="match status" value="4"/>
</dbReference>
<dbReference type="Pfam" id="PF01030">
    <property type="entry name" value="Recep_L_domain"/>
    <property type="match status" value="1"/>
</dbReference>
<comment type="caution">
    <text evidence="8">The sequence shown here is derived from an EMBL/GenBank/DDBJ whole genome shotgun (WGS) entry which is preliminary data.</text>
</comment>
<dbReference type="Pfam" id="PF13585">
    <property type="entry name" value="CHU_C"/>
    <property type="match status" value="1"/>
</dbReference>
<reference evidence="8 9" key="1">
    <citation type="submission" date="2024-02" db="EMBL/GenBank/DDBJ databases">
        <title>Winogradskyella poriferorum JCM 12885.</title>
        <authorList>
            <person name="Zhang D.-F."/>
            <person name="Fu Z.-Y."/>
        </authorList>
    </citation>
    <scope>NUCLEOTIDE SEQUENCE [LARGE SCALE GENOMIC DNA]</scope>
    <source>
        <strain evidence="8 9">JCM 12885</strain>
    </source>
</reference>
<dbReference type="Proteomes" id="UP001356704">
    <property type="component" value="Unassembled WGS sequence"/>
</dbReference>